<dbReference type="AlphaFoldDB" id="A0A1M5WCZ3"/>
<keyword evidence="1" id="KW-1133">Transmembrane helix</keyword>
<evidence type="ECO:0000313" key="3">
    <source>
        <dbReference type="Proteomes" id="UP000184241"/>
    </source>
</evidence>
<dbReference type="Proteomes" id="UP000184241">
    <property type="component" value="Unassembled WGS sequence"/>
</dbReference>
<keyword evidence="1" id="KW-0812">Transmembrane</keyword>
<organism evidence="2 3">
    <name type="scientific">Clostridium intestinale DSM 6191</name>
    <dbReference type="NCBI Taxonomy" id="1121320"/>
    <lineage>
        <taxon>Bacteria</taxon>
        <taxon>Bacillati</taxon>
        <taxon>Bacillota</taxon>
        <taxon>Clostridia</taxon>
        <taxon>Eubacteriales</taxon>
        <taxon>Clostridiaceae</taxon>
        <taxon>Clostridium</taxon>
    </lineage>
</organism>
<protein>
    <submittedName>
        <fullName evidence="2">Uncharacterized protein</fullName>
    </submittedName>
</protein>
<evidence type="ECO:0000313" key="2">
    <source>
        <dbReference type="EMBL" id="SHH85362.1"/>
    </source>
</evidence>
<dbReference type="RefSeq" id="WP_175550858.1">
    <property type="nucleotide sequence ID" value="NZ_FQXU01000004.1"/>
</dbReference>
<accession>A0A1M5WCZ3</accession>
<keyword evidence="1" id="KW-0472">Membrane</keyword>
<dbReference type="EMBL" id="FQXU01000004">
    <property type="protein sequence ID" value="SHH85362.1"/>
    <property type="molecule type" value="Genomic_DNA"/>
</dbReference>
<name>A0A1M5WCZ3_9CLOT</name>
<feature type="transmembrane region" description="Helical" evidence="1">
    <location>
        <begin position="6"/>
        <end position="31"/>
    </location>
</feature>
<evidence type="ECO:0000256" key="1">
    <source>
        <dbReference type="SAM" id="Phobius"/>
    </source>
</evidence>
<sequence length="50" mass="5790">MDIAFFIGALFILLWAGVILGSIGMLIWAIVSRIQEKKIEKEKNDKYKDY</sequence>
<proteinExistence type="predicted"/>
<gene>
    <name evidence="2" type="ORF">SAMN02745941_01037</name>
</gene>
<reference evidence="2 3" key="1">
    <citation type="submission" date="2016-11" db="EMBL/GenBank/DDBJ databases">
        <authorList>
            <person name="Jaros S."/>
            <person name="Januszkiewicz K."/>
            <person name="Wedrychowicz H."/>
        </authorList>
    </citation>
    <scope>NUCLEOTIDE SEQUENCE [LARGE SCALE GENOMIC DNA]</scope>
    <source>
        <strain evidence="2 3">DSM 6191</strain>
    </source>
</reference>